<reference evidence="1 2" key="1">
    <citation type="submission" date="2016-08" db="EMBL/GenBank/DDBJ databases">
        <title>A Parts List for Fungal Cellulosomes Revealed by Comparative Genomics.</title>
        <authorList>
            <consortium name="DOE Joint Genome Institute"/>
            <person name="Haitjema C.H."/>
            <person name="Gilmore S.P."/>
            <person name="Henske J.K."/>
            <person name="Solomon K.V."/>
            <person name="De Groot R."/>
            <person name="Kuo A."/>
            <person name="Mondo S.J."/>
            <person name="Salamov A.A."/>
            <person name="Labutti K."/>
            <person name="Zhao Z."/>
            <person name="Chiniquy J."/>
            <person name="Barry K."/>
            <person name="Brewer H.M."/>
            <person name="Purvine S.O."/>
            <person name="Wright A.T."/>
            <person name="Boxma B."/>
            <person name="Van Alen T."/>
            <person name="Hackstein J.H."/>
            <person name="Baker S.E."/>
            <person name="Grigoriev I.V."/>
            <person name="O'Malley M.A."/>
        </authorList>
    </citation>
    <scope>NUCLEOTIDE SEQUENCE [LARGE SCALE GENOMIC DNA]</scope>
    <source>
        <strain evidence="1 2">S4</strain>
    </source>
</reference>
<dbReference type="CDD" id="cd00303">
    <property type="entry name" value="retropepsin_like"/>
    <property type="match status" value="1"/>
</dbReference>
<keyword evidence="2" id="KW-1185">Reference proteome</keyword>
<reference evidence="1 2" key="2">
    <citation type="submission" date="2016-08" db="EMBL/GenBank/DDBJ databases">
        <title>Pervasive Adenine N6-methylation of Active Genes in Fungi.</title>
        <authorList>
            <consortium name="DOE Joint Genome Institute"/>
            <person name="Mondo S.J."/>
            <person name="Dannebaum R.O."/>
            <person name="Kuo R.C."/>
            <person name="Labutti K."/>
            <person name="Haridas S."/>
            <person name="Kuo A."/>
            <person name="Salamov A."/>
            <person name="Ahrendt S.R."/>
            <person name="Lipzen A."/>
            <person name="Sullivan W."/>
            <person name="Andreopoulos W.B."/>
            <person name="Clum A."/>
            <person name="Lindquist E."/>
            <person name="Daum C."/>
            <person name="Ramamoorthy G.K."/>
            <person name="Gryganskyi A."/>
            <person name="Culley D."/>
            <person name="Magnuson J.K."/>
            <person name="James T.Y."/>
            <person name="O'Malley M.A."/>
            <person name="Stajich J.E."/>
            <person name="Spatafora J.W."/>
            <person name="Visel A."/>
            <person name="Grigoriev I.V."/>
        </authorList>
    </citation>
    <scope>NUCLEOTIDE SEQUENCE [LARGE SCALE GENOMIC DNA]</scope>
    <source>
        <strain evidence="1 2">S4</strain>
    </source>
</reference>
<comment type="caution">
    <text evidence="1">The sequence shown here is derived from an EMBL/GenBank/DDBJ whole genome shotgun (WGS) entry which is preliminary data.</text>
</comment>
<evidence type="ECO:0000313" key="1">
    <source>
        <dbReference type="EMBL" id="ORX64101.1"/>
    </source>
</evidence>
<organism evidence="1 2">
    <name type="scientific">Anaeromyces robustus</name>
    <dbReference type="NCBI Taxonomy" id="1754192"/>
    <lineage>
        <taxon>Eukaryota</taxon>
        <taxon>Fungi</taxon>
        <taxon>Fungi incertae sedis</taxon>
        <taxon>Chytridiomycota</taxon>
        <taxon>Chytridiomycota incertae sedis</taxon>
        <taxon>Neocallimastigomycetes</taxon>
        <taxon>Neocallimastigales</taxon>
        <taxon>Neocallimastigaceae</taxon>
        <taxon>Anaeromyces</taxon>
    </lineage>
</organism>
<sequence length="115" mass="13287">MTIINKHKIIKVNGRVENINCEIFLDTCASINVITRSALRRLNINKPPIGKMSETIFQAYSNYSIDSEIYDLEISIGNKTFNDYFRVINKDDIFDILIGVDSLKKNRFDINLNLQ</sequence>
<name>A0A1Y1VS30_9FUNG</name>
<dbReference type="InterPro" id="IPR021109">
    <property type="entry name" value="Peptidase_aspartic_dom_sf"/>
</dbReference>
<dbReference type="SUPFAM" id="SSF50630">
    <property type="entry name" value="Acid proteases"/>
    <property type="match status" value="1"/>
</dbReference>
<dbReference type="EMBL" id="MCFG01000557">
    <property type="protein sequence ID" value="ORX64101.1"/>
    <property type="molecule type" value="Genomic_DNA"/>
</dbReference>
<dbReference type="Gene3D" id="2.40.70.10">
    <property type="entry name" value="Acid Proteases"/>
    <property type="match status" value="1"/>
</dbReference>
<protein>
    <submittedName>
        <fullName evidence="1">Uncharacterized protein</fullName>
    </submittedName>
</protein>
<dbReference type="Pfam" id="PF13975">
    <property type="entry name" value="gag-asp_proteas"/>
    <property type="match status" value="1"/>
</dbReference>
<accession>A0A1Y1VS30</accession>
<dbReference type="Proteomes" id="UP000193944">
    <property type="component" value="Unassembled WGS sequence"/>
</dbReference>
<proteinExistence type="predicted"/>
<dbReference type="OrthoDB" id="2143794at2759"/>
<evidence type="ECO:0000313" key="2">
    <source>
        <dbReference type="Proteomes" id="UP000193944"/>
    </source>
</evidence>
<dbReference type="AlphaFoldDB" id="A0A1Y1VS30"/>
<gene>
    <name evidence="1" type="ORF">BCR32DRAFT_251287</name>
</gene>